<dbReference type="Proteomes" id="UP000658997">
    <property type="component" value="Unassembled WGS sequence"/>
</dbReference>
<dbReference type="InterPro" id="IPR000073">
    <property type="entry name" value="AB_hydrolase_1"/>
</dbReference>
<organism evidence="3 5">
    <name type="scientific">Ustilago bromivora</name>
    <dbReference type="NCBI Taxonomy" id="307758"/>
    <lineage>
        <taxon>Eukaryota</taxon>
        <taxon>Fungi</taxon>
        <taxon>Dikarya</taxon>
        <taxon>Basidiomycota</taxon>
        <taxon>Ustilaginomycotina</taxon>
        <taxon>Ustilaginomycetes</taxon>
        <taxon>Ustilaginales</taxon>
        <taxon>Ustilaginaceae</taxon>
        <taxon>Ustilago</taxon>
    </lineage>
</organism>
<dbReference type="OrthoDB" id="6431331at2759"/>
<sequence length="333" mass="37347">MSTLFVNPFDESKFASRLAKIPLPSNDPDVEVSIFYRHFKPTSSSALPLLLLHGHPQTHVIWSSVAPALAATGKWEVVVPDNRGNGESSAPSPKNEESYSRYSKREMARDMIEVMRQLGHDKFWVVAHDRGARIAHRMALDWPDQVQKLVLLDIAPTLDMYDKTDHRFATAYWHWFFLLQSDLPEQFISANPQAYLHALVTRFARTPSSSSSTTSPPSAAAKGVEEWRTNSCLTNLSRPPNITAMCEDYRASAPSGPDLALDRKDREEGKKIKCPVKVFWGRQGVIQAMYGGGLELWQACSEGEVEGKAVDCGHYLPEEKPEFILAEIEGFFP</sequence>
<dbReference type="InterPro" id="IPR050266">
    <property type="entry name" value="AB_hydrolase_sf"/>
</dbReference>
<dbReference type="Proteomes" id="UP000179920">
    <property type="component" value="Chromosome X"/>
</dbReference>
<dbReference type="Pfam" id="PF00561">
    <property type="entry name" value="Abhydrolase_1"/>
    <property type="match status" value="1"/>
</dbReference>
<evidence type="ECO:0000256" key="1">
    <source>
        <dbReference type="SAM" id="MobiDB-lite"/>
    </source>
</evidence>
<dbReference type="EMBL" id="ULHB01000120">
    <property type="protein sequence ID" value="SYW82621.1"/>
    <property type="molecule type" value="Genomic_DNA"/>
</dbReference>
<accession>A0A1K0HG13</accession>
<dbReference type="InterPro" id="IPR029058">
    <property type="entry name" value="AB_hydrolase_fold"/>
</dbReference>
<keyword evidence="6" id="KW-1185">Reference proteome</keyword>
<dbReference type="InterPro" id="IPR000639">
    <property type="entry name" value="Epox_hydrolase-like"/>
</dbReference>
<dbReference type="PANTHER" id="PTHR43798:SF33">
    <property type="entry name" value="HYDROLASE, PUTATIVE (AFU_ORTHOLOGUE AFUA_2G14860)-RELATED"/>
    <property type="match status" value="1"/>
</dbReference>
<evidence type="ECO:0000313" key="3">
    <source>
        <dbReference type="EMBL" id="SAM83503.1"/>
    </source>
</evidence>
<evidence type="ECO:0000313" key="4">
    <source>
        <dbReference type="EMBL" id="SYW82621.1"/>
    </source>
</evidence>
<dbReference type="EMBL" id="LT558126">
    <property type="protein sequence ID" value="SAM83503.1"/>
    <property type="molecule type" value="Genomic_DNA"/>
</dbReference>
<evidence type="ECO:0000313" key="5">
    <source>
        <dbReference type="Proteomes" id="UP000179920"/>
    </source>
</evidence>
<feature type="region of interest" description="Disordered" evidence="1">
    <location>
        <begin position="80"/>
        <end position="100"/>
    </location>
</feature>
<protein>
    <submittedName>
        <fullName evidence="3">Related to haloacetate dehalogenase H-1</fullName>
    </submittedName>
</protein>
<evidence type="ECO:0000313" key="6">
    <source>
        <dbReference type="Proteomes" id="UP000658997"/>
    </source>
</evidence>
<reference evidence="5" key="2">
    <citation type="submission" date="2016-04" db="EMBL/GenBank/DDBJ databases">
        <authorList>
            <person name="Guldener U."/>
            <person name="Guldener U."/>
        </authorList>
    </citation>
    <scope>NUCLEOTIDE SEQUENCE [LARGE SCALE GENOMIC DNA]</scope>
    <source>
        <strain evidence="5">UB2112</strain>
    </source>
</reference>
<name>A0A1K0HG13_9BASI</name>
<dbReference type="GO" id="GO:0016020">
    <property type="term" value="C:membrane"/>
    <property type="evidence" value="ECO:0007669"/>
    <property type="project" value="TreeGrafter"/>
</dbReference>
<dbReference type="PANTHER" id="PTHR43798">
    <property type="entry name" value="MONOACYLGLYCEROL LIPASE"/>
    <property type="match status" value="1"/>
</dbReference>
<dbReference type="PRINTS" id="PR00412">
    <property type="entry name" value="EPOXHYDRLASE"/>
</dbReference>
<feature type="domain" description="AB hydrolase-1" evidence="2">
    <location>
        <begin position="48"/>
        <end position="321"/>
    </location>
</feature>
<proteinExistence type="predicted"/>
<reference evidence="4" key="3">
    <citation type="submission" date="2018-08" db="EMBL/GenBank/DDBJ databases">
        <authorList>
            <person name="Guldener U."/>
        </authorList>
    </citation>
    <scope>NUCLEOTIDE SEQUENCE</scope>
    <source>
        <strain evidence="4">UB2</strain>
    </source>
</reference>
<reference evidence="3" key="1">
    <citation type="submission" date="2016-04" db="EMBL/GenBank/DDBJ databases">
        <authorList>
            <person name="Evans L.H."/>
            <person name="Alamgir A."/>
            <person name="Owens N."/>
            <person name="Weber N.D."/>
            <person name="Virtaneva K."/>
            <person name="Barbian K."/>
            <person name="Babar A."/>
            <person name="Rosenke K."/>
        </authorList>
    </citation>
    <scope>NUCLEOTIDE SEQUENCE</scope>
    <source>
        <strain evidence="3">UB2112</strain>
    </source>
</reference>
<gene>
    <name evidence="4" type="ORF">UBRO2_04743</name>
    <name evidence="3" type="ORF">UBRO_05506</name>
</gene>
<dbReference type="AlphaFoldDB" id="A0A1K0HG13"/>
<evidence type="ECO:0000259" key="2">
    <source>
        <dbReference type="Pfam" id="PF00561"/>
    </source>
</evidence>
<dbReference type="GO" id="GO:0003824">
    <property type="term" value="F:catalytic activity"/>
    <property type="evidence" value="ECO:0007669"/>
    <property type="project" value="InterPro"/>
</dbReference>
<dbReference type="SUPFAM" id="SSF53474">
    <property type="entry name" value="alpha/beta-Hydrolases"/>
    <property type="match status" value="1"/>
</dbReference>
<dbReference type="Gene3D" id="3.40.50.1820">
    <property type="entry name" value="alpha/beta hydrolase"/>
    <property type="match status" value="1"/>
</dbReference>